<feature type="compositionally biased region" description="Basic and acidic residues" evidence="1">
    <location>
        <begin position="90"/>
        <end position="104"/>
    </location>
</feature>
<feature type="compositionally biased region" description="Polar residues" evidence="1">
    <location>
        <begin position="106"/>
        <end position="116"/>
    </location>
</feature>
<keyword evidence="3" id="KW-1185">Reference proteome</keyword>
<dbReference type="EMBL" id="HE650824">
    <property type="protein sequence ID" value="CCF58014.1"/>
    <property type="molecule type" value="Genomic_DNA"/>
</dbReference>
<organism evidence="2 3">
    <name type="scientific">Kazachstania africana (strain ATCC 22294 / BCRC 22015 / CBS 2517 / CECT 1963 / NBRC 1671 / NRRL Y-8276)</name>
    <name type="common">Yeast</name>
    <name type="synonym">Kluyveromyces africanus</name>
    <dbReference type="NCBI Taxonomy" id="1071382"/>
    <lineage>
        <taxon>Eukaryota</taxon>
        <taxon>Fungi</taxon>
        <taxon>Dikarya</taxon>
        <taxon>Ascomycota</taxon>
        <taxon>Saccharomycotina</taxon>
        <taxon>Saccharomycetes</taxon>
        <taxon>Saccharomycetales</taxon>
        <taxon>Saccharomycetaceae</taxon>
        <taxon>Kazachstania</taxon>
    </lineage>
</organism>
<dbReference type="GeneID" id="13882259"/>
<reference evidence="2 3" key="1">
    <citation type="journal article" date="2011" name="Proc. Natl. Acad. Sci. U.S.A.">
        <title>Evolutionary erosion of yeast sex chromosomes by mating-type switching accidents.</title>
        <authorList>
            <person name="Gordon J.L."/>
            <person name="Armisen D."/>
            <person name="Proux-Wera E."/>
            <person name="Oheigeartaigh S.S."/>
            <person name="Byrne K.P."/>
            <person name="Wolfe K.H."/>
        </authorList>
    </citation>
    <scope>NUCLEOTIDE SEQUENCE [LARGE SCALE GENOMIC DNA]</scope>
    <source>
        <strain evidence="3">ATCC 22294 / BCRC 22015 / CBS 2517 / CECT 1963 / NBRC 1671 / NRRL Y-8276</strain>
    </source>
</reference>
<evidence type="ECO:0000313" key="3">
    <source>
        <dbReference type="Proteomes" id="UP000005220"/>
    </source>
</evidence>
<feature type="region of interest" description="Disordered" evidence="1">
    <location>
        <begin position="83"/>
        <end position="116"/>
    </location>
</feature>
<accession>H2AUG4</accession>
<dbReference type="AlphaFoldDB" id="H2AUG4"/>
<sequence>MLFEPGYNRRDWNVKERSFDPITVDPKVVPKVQTRPVATNGKKQKLNGTDNGQTVSHPGFSKAMTTTAPKLITEVQDSKNQLSSLIRNAEQNKEALKARNERVKQQKQSSRSRYGW</sequence>
<dbReference type="OrthoDB" id="2555634at2759"/>
<dbReference type="KEGG" id="kaf:KAFR_0D03660"/>
<dbReference type="Pfam" id="PF10253">
    <property type="entry name" value="PRCC"/>
    <property type="match status" value="1"/>
</dbReference>
<dbReference type="eggNOG" id="ENOG502SC0T">
    <property type="taxonomic scope" value="Eukaryota"/>
</dbReference>
<dbReference type="InParanoid" id="H2AUG4"/>
<evidence type="ECO:0000313" key="2">
    <source>
        <dbReference type="EMBL" id="CCF58014.1"/>
    </source>
</evidence>
<gene>
    <name evidence="2" type="primary">KAFR0D03660</name>
    <name evidence="2" type="ORF">KAFR_0D03660</name>
</gene>
<evidence type="ECO:0000256" key="1">
    <source>
        <dbReference type="SAM" id="MobiDB-lite"/>
    </source>
</evidence>
<proteinExistence type="predicted"/>
<feature type="region of interest" description="Disordered" evidence="1">
    <location>
        <begin position="30"/>
        <end position="68"/>
    </location>
</feature>
<protein>
    <submittedName>
        <fullName evidence="2">Uncharacterized protein</fullName>
    </submittedName>
</protein>
<dbReference type="InterPro" id="IPR018800">
    <property type="entry name" value="PRCC"/>
</dbReference>
<dbReference type="RefSeq" id="XP_003957149.1">
    <property type="nucleotide sequence ID" value="XM_003957100.1"/>
</dbReference>
<feature type="compositionally biased region" description="Polar residues" evidence="1">
    <location>
        <begin position="46"/>
        <end position="56"/>
    </location>
</feature>
<dbReference type="HOGENOM" id="CLU_161502_0_0_1"/>
<name>H2AUG4_KAZAF</name>
<dbReference type="Proteomes" id="UP000005220">
    <property type="component" value="Chromosome 4"/>
</dbReference>